<accession>A0A1F6SWY5</accession>
<comment type="similarity">
    <text evidence="1">Belongs to the CutA family.</text>
</comment>
<dbReference type="PANTHER" id="PTHR23419">
    <property type="entry name" value="DIVALENT CATION TOLERANCE CUTA-RELATED"/>
    <property type="match status" value="1"/>
</dbReference>
<dbReference type="GO" id="GO:0005507">
    <property type="term" value="F:copper ion binding"/>
    <property type="evidence" value="ECO:0007669"/>
    <property type="project" value="TreeGrafter"/>
</dbReference>
<comment type="caution">
    <text evidence="2">The sequence shown here is derived from an EMBL/GenBank/DDBJ whole genome shotgun (WGS) entry which is preliminary data.</text>
</comment>
<organism evidence="2 3">
    <name type="scientific">Candidatus Muproteobacteria bacterium RBG_16_64_10</name>
    <dbReference type="NCBI Taxonomy" id="1817757"/>
    <lineage>
        <taxon>Bacteria</taxon>
        <taxon>Pseudomonadati</taxon>
        <taxon>Pseudomonadota</taxon>
        <taxon>Candidatus Muproteobacteria</taxon>
    </lineage>
</organism>
<protein>
    <submittedName>
        <fullName evidence="2">Cation tolerance protein CutA</fullName>
    </submittedName>
</protein>
<evidence type="ECO:0000313" key="2">
    <source>
        <dbReference type="EMBL" id="OGI37256.1"/>
    </source>
</evidence>
<dbReference type="InterPro" id="IPR004323">
    <property type="entry name" value="Ion_tolerance_CutA"/>
</dbReference>
<evidence type="ECO:0000256" key="1">
    <source>
        <dbReference type="ARBA" id="ARBA00010169"/>
    </source>
</evidence>
<dbReference type="PANTHER" id="PTHR23419:SF8">
    <property type="entry name" value="FI09726P"/>
    <property type="match status" value="1"/>
</dbReference>
<sequence length="108" mass="12267">MKANACQLVLTTCPNRRAAQRIARTLVEERLAACVNIIPVAQSVYRWRGKIESASELLLIIKSPRRSYAKLEKRLRALHPYELPEVIAVPITSGYRPYLAWIANPDKP</sequence>
<name>A0A1F6SWY5_9PROT</name>
<dbReference type="EMBL" id="MFSR01000095">
    <property type="protein sequence ID" value="OGI37256.1"/>
    <property type="molecule type" value="Genomic_DNA"/>
</dbReference>
<dbReference type="SUPFAM" id="SSF54913">
    <property type="entry name" value="GlnB-like"/>
    <property type="match status" value="1"/>
</dbReference>
<dbReference type="Gene3D" id="3.30.70.120">
    <property type="match status" value="1"/>
</dbReference>
<dbReference type="Proteomes" id="UP000179334">
    <property type="component" value="Unassembled WGS sequence"/>
</dbReference>
<dbReference type="InterPro" id="IPR015867">
    <property type="entry name" value="N-reg_PII/ATP_PRibTrfase_C"/>
</dbReference>
<dbReference type="GO" id="GO:0010038">
    <property type="term" value="P:response to metal ion"/>
    <property type="evidence" value="ECO:0007669"/>
    <property type="project" value="InterPro"/>
</dbReference>
<dbReference type="InterPro" id="IPR011322">
    <property type="entry name" value="N-reg_PII-like_a/b"/>
</dbReference>
<proteinExistence type="inferred from homology"/>
<dbReference type="AlphaFoldDB" id="A0A1F6SWY5"/>
<reference evidence="2 3" key="1">
    <citation type="journal article" date="2016" name="Nat. Commun.">
        <title>Thousands of microbial genomes shed light on interconnected biogeochemical processes in an aquifer system.</title>
        <authorList>
            <person name="Anantharaman K."/>
            <person name="Brown C.T."/>
            <person name="Hug L.A."/>
            <person name="Sharon I."/>
            <person name="Castelle C.J."/>
            <person name="Probst A.J."/>
            <person name="Thomas B.C."/>
            <person name="Singh A."/>
            <person name="Wilkins M.J."/>
            <person name="Karaoz U."/>
            <person name="Brodie E.L."/>
            <person name="Williams K.H."/>
            <person name="Hubbard S.S."/>
            <person name="Banfield J.F."/>
        </authorList>
    </citation>
    <scope>NUCLEOTIDE SEQUENCE [LARGE SCALE GENOMIC DNA]</scope>
</reference>
<gene>
    <name evidence="2" type="ORF">A2V91_06310</name>
</gene>
<dbReference type="Pfam" id="PF03091">
    <property type="entry name" value="CutA1"/>
    <property type="match status" value="1"/>
</dbReference>
<evidence type="ECO:0000313" key="3">
    <source>
        <dbReference type="Proteomes" id="UP000179334"/>
    </source>
</evidence>